<dbReference type="InterPro" id="IPR036259">
    <property type="entry name" value="MFS_trans_sf"/>
</dbReference>
<accession>A0ABS0IBW8</accession>
<feature type="transmembrane region" description="Helical" evidence="1">
    <location>
        <begin position="127"/>
        <end position="146"/>
    </location>
</feature>
<keyword evidence="3" id="KW-1185">Reference proteome</keyword>
<reference evidence="2 3" key="1">
    <citation type="submission" date="2020-11" db="EMBL/GenBank/DDBJ databases">
        <authorList>
            <person name="Kim M.K."/>
        </authorList>
    </citation>
    <scope>NUCLEOTIDE SEQUENCE [LARGE SCALE GENOMIC DNA]</scope>
    <source>
        <strain evidence="2 3">BT683</strain>
    </source>
</reference>
<evidence type="ECO:0000313" key="3">
    <source>
        <dbReference type="Proteomes" id="UP000597617"/>
    </source>
</evidence>
<dbReference type="EMBL" id="JADQDQ010000001">
    <property type="protein sequence ID" value="MBF9235848.1"/>
    <property type="molecule type" value="Genomic_DNA"/>
</dbReference>
<dbReference type="SUPFAM" id="SSF103473">
    <property type="entry name" value="MFS general substrate transporter"/>
    <property type="match status" value="1"/>
</dbReference>
<feature type="transmembrane region" description="Helical" evidence="1">
    <location>
        <begin position="99"/>
        <end position="120"/>
    </location>
</feature>
<dbReference type="Proteomes" id="UP000597617">
    <property type="component" value="Unassembled WGS sequence"/>
</dbReference>
<evidence type="ECO:0000256" key="1">
    <source>
        <dbReference type="SAM" id="Phobius"/>
    </source>
</evidence>
<name>A0ABS0IBW8_9BACT</name>
<feature type="transmembrane region" description="Helical" evidence="1">
    <location>
        <begin position="189"/>
        <end position="208"/>
    </location>
</feature>
<proteinExistence type="predicted"/>
<protein>
    <submittedName>
        <fullName evidence="2">Uncharacterized protein</fullName>
    </submittedName>
</protein>
<organism evidence="2 3">
    <name type="scientific">Hymenobacter jeongseonensis</name>
    <dbReference type="NCBI Taxonomy" id="2791027"/>
    <lineage>
        <taxon>Bacteria</taxon>
        <taxon>Pseudomonadati</taxon>
        <taxon>Bacteroidota</taxon>
        <taxon>Cytophagia</taxon>
        <taxon>Cytophagales</taxon>
        <taxon>Hymenobacteraceae</taxon>
        <taxon>Hymenobacter</taxon>
    </lineage>
</organism>
<sequence length="233" mass="25919">MEDYAAKMLLKTDAALREYVTGHAQYREAAVLAALDELRRRGQPAPEEATLRPGLEIAAAEQRAREAAAEAEREDAAAATVDDGTEAATGPALYSPITIVLFSIPFSFLAGGALLGLNLWRLDRKRAILGLVLFVVAYMVLGGLVLKWALPRYGLSSWYGPLFNLPAVLVYILWFWPRNVGNVNYRSRNWFSALLVCFALGLGLQYGLQKLNGYIMEKQPKEVREQMEKMLPK</sequence>
<comment type="caution">
    <text evidence="2">The sequence shown here is derived from an EMBL/GenBank/DDBJ whole genome shotgun (WGS) entry which is preliminary data.</text>
</comment>
<keyword evidence="1" id="KW-0472">Membrane</keyword>
<keyword evidence="1" id="KW-1133">Transmembrane helix</keyword>
<keyword evidence="1" id="KW-0812">Transmembrane</keyword>
<feature type="transmembrane region" description="Helical" evidence="1">
    <location>
        <begin position="158"/>
        <end position="177"/>
    </location>
</feature>
<gene>
    <name evidence="2" type="ORF">I2I05_00420</name>
</gene>
<dbReference type="RefSeq" id="WP_196280248.1">
    <property type="nucleotide sequence ID" value="NZ_JADQDQ010000001.1"/>
</dbReference>
<evidence type="ECO:0000313" key="2">
    <source>
        <dbReference type="EMBL" id="MBF9235848.1"/>
    </source>
</evidence>